<organism evidence="1 3">
    <name type="scientific">Roseburia inulinivorans</name>
    <dbReference type="NCBI Taxonomy" id="360807"/>
    <lineage>
        <taxon>Bacteria</taxon>
        <taxon>Bacillati</taxon>
        <taxon>Bacillota</taxon>
        <taxon>Clostridia</taxon>
        <taxon>Lachnospirales</taxon>
        <taxon>Lachnospiraceae</taxon>
        <taxon>Roseburia</taxon>
    </lineage>
</organism>
<reference evidence="1 3" key="1">
    <citation type="submission" date="2015-09" db="EMBL/GenBank/DDBJ databases">
        <authorList>
            <consortium name="Pathogen Informatics"/>
        </authorList>
    </citation>
    <scope>NUCLEOTIDE SEQUENCE [LARGE SCALE GENOMIC DNA]</scope>
    <source>
        <strain evidence="1 3">2789STDY5608887</strain>
    </source>
</reference>
<evidence type="ECO:0000313" key="1">
    <source>
        <dbReference type="EMBL" id="CUN31438.1"/>
    </source>
</evidence>
<dbReference type="AlphaFoldDB" id="A0A173VZN0"/>
<dbReference type="Proteomes" id="UP000283492">
    <property type="component" value="Unassembled WGS sequence"/>
</dbReference>
<dbReference type="EMBL" id="CYXX01000054">
    <property type="protein sequence ID" value="CUN31438.1"/>
    <property type="molecule type" value="Genomic_DNA"/>
</dbReference>
<reference evidence="2 4" key="2">
    <citation type="submission" date="2018-08" db="EMBL/GenBank/DDBJ databases">
        <title>A genome reference for cultivated species of the human gut microbiota.</title>
        <authorList>
            <person name="Zou Y."/>
            <person name="Xue W."/>
            <person name="Luo G."/>
        </authorList>
    </citation>
    <scope>NUCLEOTIDE SEQUENCE [LARGE SCALE GENOMIC DNA]</scope>
    <source>
        <strain evidence="2 4">AM42-1AC</strain>
    </source>
</reference>
<dbReference type="RefSeq" id="WP_055172433.1">
    <property type="nucleotide sequence ID" value="NZ_CABJFX010000039.1"/>
</dbReference>
<dbReference type="Proteomes" id="UP000095453">
    <property type="component" value="Unassembled WGS sequence"/>
</dbReference>
<evidence type="ECO:0008006" key="5">
    <source>
        <dbReference type="Google" id="ProtNLM"/>
    </source>
</evidence>
<evidence type="ECO:0000313" key="3">
    <source>
        <dbReference type="Proteomes" id="UP000095453"/>
    </source>
</evidence>
<evidence type="ECO:0000313" key="2">
    <source>
        <dbReference type="EMBL" id="RHA83647.1"/>
    </source>
</evidence>
<dbReference type="EMBL" id="QSFX01000039">
    <property type="protein sequence ID" value="RHA83647.1"/>
    <property type="molecule type" value="Genomic_DNA"/>
</dbReference>
<sequence>MLDEKEIEQYLNEKGVGFRDESSIVGVIMPNKITYFAGENAPLAAAMCTQYYAINISSQGVAVIGIDNVTGKLRPEAFLYISRDKIQKVQFAKNFLSYQMEIITANGSIGFRVNKTMVGAPWHKKNLGKIISAGGGRTA</sequence>
<proteinExistence type="predicted"/>
<gene>
    <name evidence="2" type="ORF">DW914_16300</name>
    <name evidence="1" type="ORF">ERS852444_03602</name>
</gene>
<evidence type="ECO:0000313" key="4">
    <source>
        <dbReference type="Proteomes" id="UP000283492"/>
    </source>
</evidence>
<name>A0A173VZN0_9FIRM</name>
<accession>A0A173VZN0</accession>
<protein>
    <recommendedName>
        <fullName evidence="5">YokE-like PH domain-containing protein</fullName>
    </recommendedName>
</protein>